<organism evidence="7 8">
    <name type="scientific">Ambrosiozyma monospora</name>
    <name type="common">Yeast</name>
    <name type="synonym">Endomycopsis monosporus</name>
    <dbReference type="NCBI Taxonomy" id="43982"/>
    <lineage>
        <taxon>Eukaryota</taxon>
        <taxon>Fungi</taxon>
        <taxon>Dikarya</taxon>
        <taxon>Ascomycota</taxon>
        <taxon>Saccharomycotina</taxon>
        <taxon>Pichiomycetes</taxon>
        <taxon>Pichiales</taxon>
        <taxon>Pichiaceae</taxon>
        <taxon>Ambrosiozyma</taxon>
    </lineage>
</organism>
<dbReference type="Proteomes" id="UP001165063">
    <property type="component" value="Unassembled WGS sequence"/>
</dbReference>
<evidence type="ECO:0000256" key="5">
    <source>
        <dbReference type="ARBA" id="ARBA00023136"/>
    </source>
</evidence>
<keyword evidence="2" id="KW-0813">Transport</keyword>
<dbReference type="GO" id="GO:0022857">
    <property type="term" value="F:transmembrane transporter activity"/>
    <property type="evidence" value="ECO:0007669"/>
    <property type="project" value="TreeGrafter"/>
</dbReference>
<evidence type="ECO:0000256" key="2">
    <source>
        <dbReference type="ARBA" id="ARBA00022448"/>
    </source>
</evidence>
<evidence type="ECO:0000256" key="4">
    <source>
        <dbReference type="ARBA" id="ARBA00022989"/>
    </source>
</evidence>
<dbReference type="EMBL" id="BSXU01000563">
    <property type="protein sequence ID" value="GMG21122.1"/>
    <property type="molecule type" value="Genomic_DNA"/>
</dbReference>
<protein>
    <submittedName>
        <fullName evidence="7">Unnamed protein product</fullName>
    </submittedName>
</protein>
<evidence type="ECO:0000256" key="6">
    <source>
        <dbReference type="SAM" id="Phobius"/>
    </source>
</evidence>
<dbReference type="GO" id="GO:0016020">
    <property type="term" value="C:membrane"/>
    <property type="evidence" value="ECO:0007669"/>
    <property type="project" value="UniProtKB-SubCell"/>
</dbReference>
<accession>A0A9W6YNZ4</accession>
<dbReference type="OrthoDB" id="4003530at2759"/>
<evidence type="ECO:0000256" key="3">
    <source>
        <dbReference type="ARBA" id="ARBA00022692"/>
    </source>
</evidence>
<dbReference type="AlphaFoldDB" id="A0A9W6YNZ4"/>
<evidence type="ECO:0000313" key="8">
    <source>
        <dbReference type="Proteomes" id="UP001165063"/>
    </source>
</evidence>
<proteinExistence type="predicted"/>
<keyword evidence="4 6" id="KW-1133">Transmembrane helix</keyword>
<keyword evidence="8" id="KW-1185">Reference proteome</keyword>
<dbReference type="PANTHER" id="PTHR43791">
    <property type="entry name" value="PERMEASE-RELATED"/>
    <property type="match status" value="1"/>
</dbReference>
<comment type="subcellular location">
    <subcellularLocation>
        <location evidence="1">Membrane</location>
        <topology evidence="1">Multi-pass membrane protein</topology>
    </subcellularLocation>
</comment>
<evidence type="ECO:0000313" key="7">
    <source>
        <dbReference type="EMBL" id="GMG21122.1"/>
    </source>
</evidence>
<feature type="transmembrane region" description="Helical" evidence="6">
    <location>
        <begin position="40"/>
        <end position="60"/>
    </location>
</feature>
<keyword evidence="5 6" id="KW-0472">Membrane</keyword>
<reference evidence="7" key="1">
    <citation type="submission" date="2023-04" db="EMBL/GenBank/DDBJ databases">
        <title>Ambrosiozyma monospora NBRC 1965.</title>
        <authorList>
            <person name="Ichikawa N."/>
            <person name="Sato H."/>
            <person name="Tonouchi N."/>
        </authorList>
    </citation>
    <scope>NUCLEOTIDE SEQUENCE</scope>
    <source>
        <strain evidence="7">NBRC 1965</strain>
    </source>
</reference>
<name>A0A9W6YNZ4_AMBMO</name>
<dbReference type="PANTHER" id="PTHR43791:SF39">
    <property type="entry name" value="TRANSPORTER LIZ1_SEO1, PUTATIVE (AFU_ORTHOLOGUE AFUA_3G00980)-RELATED"/>
    <property type="match status" value="1"/>
</dbReference>
<evidence type="ECO:0000256" key="1">
    <source>
        <dbReference type="ARBA" id="ARBA00004141"/>
    </source>
</evidence>
<gene>
    <name evidence="7" type="ORF">Amon01_000174200</name>
</gene>
<sequence length="101" mass="11630">MRRSNLLAGIIGQAKSSYIQSGLHSSMDRRHDLAAWQWLFIFDGIPDIPMIVLGLGFLFLPYYPHNTTFFCLNGWEKQRAKARIEEDGKVSKKIEFDALEI</sequence>
<comment type="caution">
    <text evidence="7">The sequence shown here is derived from an EMBL/GenBank/DDBJ whole genome shotgun (WGS) entry which is preliminary data.</text>
</comment>
<keyword evidence="3 6" id="KW-0812">Transmembrane</keyword>